<dbReference type="InterPro" id="IPR011990">
    <property type="entry name" value="TPR-like_helical_dom_sf"/>
</dbReference>
<evidence type="ECO:0000313" key="3">
    <source>
        <dbReference type="EMBL" id="MFC6644687.1"/>
    </source>
</evidence>
<name>A0ABW1Z5S9_9BACT</name>
<dbReference type="EMBL" id="JBHSWI010000001">
    <property type="protein sequence ID" value="MFC6644687.1"/>
    <property type="molecule type" value="Genomic_DNA"/>
</dbReference>
<feature type="repeat" description="TPR" evidence="1">
    <location>
        <begin position="326"/>
        <end position="359"/>
    </location>
</feature>
<dbReference type="Gene3D" id="1.25.40.10">
    <property type="entry name" value="Tetratricopeptide repeat domain"/>
    <property type="match status" value="5"/>
</dbReference>
<evidence type="ECO:0000313" key="4">
    <source>
        <dbReference type="Proteomes" id="UP001596391"/>
    </source>
</evidence>
<sequence length="687" mass="75625">MTLVRRSALAIWIAVATSAMAQKPAVNPAVKAPDHASSYYHYGLAKVYENQAQQSGRQDYATQAIEQYKMALDADPDSRVLSNGLANLYFNLGRVREAVDAAKAQVARNPDDADAHMLLGRTYLRSLGNGEGQQSQEILNAAISEYETIARLKPDNLETHLLLGQLYGLAHDSAKSEEQFRIAQKLSPGSEEVTLSLARLYSEQGDLKHAAKVIADVPVDDRTPRMNFALGSIYDQLKQPKDAIEAYREVLAEDGDNQDAKKALAQSLLADGQSDEAAKVYAQILKGDRQDPQALIRQAELARQHGKYEEALRLLQKANAQVSNNLELEYNLGLVYDALGNFDESAKQFRKALDDSASADGKYQDSDLVNRAMFLDRLANVYREQGKTSDAVAAYAEMSALGGDYQLRGTDSTVDAYRDAHDWKSALKTAEDAAKAMPTNREAQLTYARQLGDAGKLEEGIKLANAQKTGKPMEDREVAFVVADMQARAKHWKEAIATVDATEPLAKKPEEKAFTYYFRGSILERQKMFDQAEVDFRKGLAIDPNSASIQNDFGFMLAERGVKLDEALTMVKKAVAYDPQNGAYLDSLAWVYYKQGQYALAEQFARKAAQRQPNDPSIMDHLGEIEAKNGKLQAAVHSWEMSVALYATALPPEADPADVAKVQKKLETARVRVAHSGAAKEGGATKE</sequence>
<feature type="chain" id="PRO_5045299494" evidence="2">
    <location>
        <begin position="22"/>
        <end position="687"/>
    </location>
</feature>
<keyword evidence="1" id="KW-0802">TPR repeat</keyword>
<keyword evidence="4" id="KW-1185">Reference proteome</keyword>
<reference evidence="4" key="1">
    <citation type="journal article" date="2019" name="Int. J. Syst. Evol. Microbiol.">
        <title>The Global Catalogue of Microorganisms (GCM) 10K type strain sequencing project: providing services to taxonomists for standard genome sequencing and annotation.</title>
        <authorList>
            <consortium name="The Broad Institute Genomics Platform"/>
            <consortium name="The Broad Institute Genome Sequencing Center for Infectious Disease"/>
            <person name="Wu L."/>
            <person name="Ma J."/>
        </authorList>
    </citation>
    <scope>NUCLEOTIDE SEQUENCE [LARGE SCALE GENOMIC DNA]</scope>
    <source>
        <strain evidence="4">CGMCC 1.16026</strain>
    </source>
</reference>
<dbReference type="SMART" id="SM00028">
    <property type="entry name" value="TPR"/>
    <property type="match status" value="11"/>
</dbReference>
<feature type="repeat" description="TPR" evidence="1">
    <location>
        <begin position="513"/>
        <end position="546"/>
    </location>
</feature>
<keyword evidence="2" id="KW-0732">Signal</keyword>
<accession>A0ABW1Z5S9</accession>
<organism evidence="3 4">
    <name type="scientific">Granulicella cerasi</name>
    <dbReference type="NCBI Taxonomy" id="741063"/>
    <lineage>
        <taxon>Bacteria</taxon>
        <taxon>Pseudomonadati</taxon>
        <taxon>Acidobacteriota</taxon>
        <taxon>Terriglobia</taxon>
        <taxon>Terriglobales</taxon>
        <taxon>Acidobacteriaceae</taxon>
        <taxon>Granulicella</taxon>
    </lineage>
</organism>
<gene>
    <name evidence="3" type="ORF">ACFQBQ_03590</name>
</gene>
<evidence type="ECO:0000256" key="1">
    <source>
        <dbReference type="PROSITE-ProRule" id="PRU00339"/>
    </source>
</evidence>
<protein>
    <submittedName>
        <fullName evidence="3">Tetratricopeptide repeat protein</fullName>
    </submittedName>
</protein>
<dbReference type="Pfam" id="PF13181">
    <property type="entry name" value="TPR_8"/>
    <property type="match status" value="1"/>
</dbReference>
<feature type="repeat" description="TPR" evidence="1">
    <location>
        <begin position="224"/>
        <end position="257"/>
    </location>
</feature>
<dbReference type="Proteomes" id="UP001596391">
    <property type="component" value="Unassembled WGS sequence"/>
</dbReference>
<dbReference type="Pfam" id="PF14559">
    <property type="entry name" value="TPR_19"/>
    <property type="match status" value="4"/>
</dbReference>
<proteinExistence type="predicted"/>
<evidence type="ECO:0000256" key="2">
    <source>
        <dbReference type="SAM" id="SignalP"/>
    </source>
</evidence>
<dbReference type="PROSITE" id="PS50005">
    <property type="entry name" value="TPR"/>
    <property type="match status" value="3"/>
</dbReference>
<dbReference type="InterPro" id="IPR019734">
    <property type="entry name" value="TPR_rpt"/>
</dbReference>
<feature type="signal peptide" evidence="2">
    <location>
        <begin position="1"/>
        <end position="21"/>
    </location>
</feature>
<dbReference type="PANTHER" id="PTHR12558:SF13">
    <property type="entry name" value="CELL DIVISION CYCLE PROTEIN 27 HOMOLOG"/>
    <property type="match status" value="1"/>
</dbReference>
<dbReference type="SUPFAM" id="SSF48452">
    <property type="entry name" value="TPR-like"/>
    <property type="match status" value="3"/>
</dbReference>
<comment type="caution">
    <text evidence="3">The sequence shown here is derived from an EMBL/GenBank/DDBJ whole genome shotgun (WGS) entry which is preliminary data.</text>
</comment>
<dbReference type="PANTHER" id="PTHR12558">
    <property type="entry name" value="CELL DIVISION CYCLE 16,23,27"/>
    <property type="match status" value="1"/>
</dbReference>
<dbReference type="RefSeq" id="WP_263372756.1">
    <property type="nucleotide sequence ID" value="NZ_JAGSYD010000006.1"/>
</dbReference>